<dbReference type="Proteomes" id="UP001239083">
    <property type="component" value="Unassembled WGS sequence"/>
</dbReference>
<accession>A0ABU0R8T9</accession>
<evidence type="ECO:0000259" key="9">
    <source>
        <dbReference type="Pfam" id="PF12704"/>
    </source>
</evidence>
<dbReference type="EMBL" id="JAUSYY010000001">
    <property type="protein sequence ID" value="MDQ0894485.1"/>
    <property type="molecule type" value="Genomic_DNA"/>
</dbReference>
<dbReference type="Pfam" id="PF12704">
    <property type="entry name" value="MacB_PCD"/>
    <property type="match status" value="1"/>
</dbReference>
<feature type="domain" description="MacB-like periplasmic core" evidence="9">
    <location>
        <begin position="30"/>
        <end position="205"/>
    </location>
</feature>
<organism evidence="10 11">
    <name type="scientific">Agromyces ramosus</name>
    <dbReference type="NCBI Taxonomy" id="33879"/>
    <lineage>
        <taxon>Bacteria</taxon>
        <taxon>Bacillati</taxon>
        <taxon>Actinomycetota</taxon>
        <taxon>Actinomycetes</taxon>
        <taxon>Micrococcales</taxon>
        <taxon>Microbacteriaceae</taxon>
        <taxon>Agromyces</taxon>
    </lineage>
</organism>
<evidence type="ECO:0000256" key="2">
    <source>
        <dbReference type="ARBA" id="ARBA00022475"/>
    </source>
</evidence>
<evidence type="ECO:0000259" key="8">
    <source>
        <dbReference type="Pfam" id="PF02687"/>
    </source>
</evidence>
<evidence type="ECO:0000256" key="7">
    <source>
        <dbReference type="SAM" id="Phobius"/>
    </source>
</evidence>
<evidence type="ECO:0000256" key="3">
    <source>
        <dbReference type="ARBA" id="ARBA00022692"/>
    </source>
</evidence>
<proteinExistence type="inferred from homology"/>
<dbReference type="InterPro" id="IPR025857">
    <property type="entry name" value="MacB_PCD"/>
</dbReference>
<keyword evidence="2" id="KW-1003">Cell membrane</keyword>
<evidence type="ECO:0000256" key="5">
    <source>
        <dbReference type="ARBA" id="ARBA00023136"/>
    </source>
</evidence>
<evidence type="ECO:0000256" key="1">
    <source>
        <dbReference type="ARBA" id="ARBA00004651"/>
    </source>
</evidence>
<reference evidence="10 11" key="1">
    <citation type="submission" date="2023-07" db="EMBL/GenBank/DDBJ databases">
        <title>Comparative genomics of wheat-associated soil bacteria to identify genetic determinants of phenazine resistance.</title>
        <authorList>
            <person name="Mouncey N."/>
        </authorList>
    </citation>
    <scope>NUCLEOTIDE SEQUENCE [LARGE SCALE GENOMIC DNA]</scope>
    <source>
        <strain evidence="10 11">V3I3</strain>
    </source>
</reference>
<feature type="transmembrane region" description="Helical" evidence="7">
    <location>
        <begin position="290"/>
        <end position="315"/>
    </location>
</feature>
<feature type="domain" description="ABC3 transporter permease C-terminal" evidence="8">
    <location>
        <begin position="295"/>
        <end position="409"/>
    </location>
</feature>
<sequence>MRGISQAFTAIVSTIVEAREELRIHRGRVLLSLIGVAVAVLALTTVVAAGAVTEQVSREANERSAGRPATLTVYIGAAYDPQTGMPASDAPAVSATDAAWAEAMQRYGIEYHSRVLNQPMRVQFTDGVVDANARAVDVAFGEMHRVALVEGAWFVDGDRDRFAPALVVNEAFWDRLGRPPVAANPVIEIVADRPVTGVIIGVTPRQSEYDAPEATLLIESLPSVATTESDVIGGPQGAQYEAWVPESEADALTAALQSDLRSAIGEDAEISVNRNDWGAWPFDPFLALKLLVGGVAGVILLLGALGLVNIALVTVRTRIREIGIRRSFGATSGRIFFAVLMESVVATFLAGAVGVGISIALVRSPLLQLAFGTALDDAPAFPIDAAIIGLVAATAVGAIAGLLPAVAAVRVRVIDAIRF</sequence>
<gene>
    <name evidence="10" type="ORF">QFZ26_002040</name>
</gene>
<comment type="subcellular location">
    <subcellularLocation>
        <location evidence="1">Cell membrane</location>
        <topology evidence="1">Multi-pass membrane protein</topology>
    </subcellularLocation>
</comment>
<dbReference type="InterPro" id="IPR050250">
    <property type="entry name" value="Macrolide_Exporter_MacB"/>
</dbReference>
<comment type="caution">
    <text evidence="10">The sequence shown here is derived from an EMBL/GenBank/DDBJ whole genome shotgun (WGS) entry which is preliminary data.</text>
</comment>
<feature type="transmembrane region" description="Helical" evidence="7">
    <location>
        <begin position="381"/>
        <end position="409"/>
    </location>
</feature>
<dbReference type="Pfam" id="PF02687">
    <property type="entry name" value="FtsX"/>
    <property type="match status" value="1"/>
</dbReference>
<evidence type="ECO:0000313" key="10">
    <source>
        <dbReference type="EMBL" id="MDQ0894485.1"/>
    </source>
</evidence>
<dbReference type="InterPro" id="IPR003838">
    <property type="entry name" value="ABC3_permease_C"/>
</dbReference>
<protein>
    <submittedName>
        <fullName evidence="10">ABC transport system permease protein</fullName>
    </submittedName>
</protein>
<feature type="transmembrane region" description="Helical" evidence="7">
    <location>
        <begin position="29"/>
        <end position="52"/>
    </location>
</feature>
<keyword evidence="3 7" id="KW-0812">Transmembrane</keyword>
<feature type="transmembrane region" description="Helical" evidence="7">
    <location>
        <begin position="335"/>
        <end position="361"/>
    </location>
</feature>
<keyword evidence="11" id="KW-1185">Reference proteome</keyword>
<evidence type="ECO:0000256" key="6">
    <source>
        <dbReference type="ARBA" id="ARBA00038076"/>
    </source>
</evidence>
<keyword evidence="5 7" id="KW-0472">Membrane</keyword>
<name>A0ABU0R8T9_9MICO</name>
<dbReference type="PANTHER" id="PTHR30572:SF4">
    <property type="entry name" value="ABC TRANSPORTER PERMEASE YTRF"/>
    <property type="match status" value="1"/>
</dbReference>
<keyword evidence="4 7" id="KW-1133">Transmembrane helix</keyword>
<evidence type="ECO:0000256" key="4">
    <source>
        <dbReference type="ARBA" id="ARBA00022989"/>
    </source>
</evidence>
<comment type="similarity">
    <text evidence="6">Belongs to the ABC-4 integral membrane protein family.</text>
</comment>
<evidence type="ECO:0000313" key="11">
    <source>
        <dbReference type="Proteomes" id="UP001239083"/>
    </source>
</evidence>
<dbReference type="PANTHER" id="PTHR30572">
    <property type="entry name" value="MEMBRANE COMPONENT OF TRANSPORTER-RELATED"/>
    <property type="match status" value="1"/>
</dbReference>